<evidence type="ECO:0000256" key="3">
    <source>
        <dbReference type="ARBA" id="ARBA00007970"/>
    </source>
</evidence>
<evidence type="ECO:0000256" key="8">
    <source>
        <dbReference type="ARBA" id="ARBA00022898"/>
    </source>
</evidence>
<dbReference type="InterPro" id="IPR015421">
    <property type="entry name" value="PyrdxlP-dep_Trfase_major"/>
</dbReference>
<comment type="cofactor">
    <cofactor evidence="1 11">
        <name>pyridoxal 5'-phosphate</name>
        <dbReference type="ChEBI" id="CHEBI:597326"/>
    </cofactor>
</comment>
<evidence type="ECO:0000256" key="9">
    <source>
        <dbReference type="ARBA" id="ARBA00023102"/>
    </source>
</evidence>
<evidence type="ECO:0000313" key="14">
    <source>
        <dbReference type="Proteomes" id="UP001597294"/>
    </source>
</evidence>
<dbReference type="InterPro" id="IPR015422">
    <property type="entry name" value="PyrdxlP-dep_Trfase_small"/>
</dbReference>
<dbReference type="PANTHER" id="PTHR43643">
    <property type="entry name" value="HISTIDINOL-PHOSPHATE AMINOTRANSFERASE 2"/>
    <property type="match status" value="1"/>
</dbReference>
<protein>
    <recommendedName>
        <fullName evidence="4">histidinol-phosphate transaminase</fullName>
        <ecNumber evidence="4">2.6.1.9</ecNumber>
    </recommendedName>
</protein>
<comment type="pathway">
    <text evidence="2">Amino-acid biosynthesis; L-histidine biosynthesis; L-histidine from 5-phospho-alpha-D-ribose 1-diphosphate: step 7/9.</text>
</comment>
<dbReference type="Pfam" id="PF00155">
    <property type="entry name" value="Aminotran_1_2"/>
    <property type="match status" value="1"/>
</dbReference>
<dbReference type="PANTHER" id="PTHR43643:SF6">
    <property type="entry name" value="HISTIDINOL-PHOSPHATE AMINOTRANSFERASE"/>
    <property type="match status" value="1"/>
</dbReference>
<dbReference type="InterPro" id="IPR050106">
    <property type="entry name" value="HistidinolP_aminotransfase"/>
</dbReference>
<dbReference type="InterPro" id="IPR004839">
    <property type="entry name" value="Aminotransferase_I/II_large"/>
</dbReference>
<evidence type="ECO:0000256" key="10">
    <source>
        <dbReference type="ARBA" id="ARBA00047481"/>
    </source>
</evidence>
<dbReference type="InterPro" id="IPR015424">
    <property type="entry name" value="PyrdxlP-dep_Trfase"/>
</dbReference>
<evidence type="ECO:0000256" key="4">
    <source>
        <dbReference type="ARBA" id="ARBA00012748"/>
    </source>
</evidence>
<dbReference type="GO" id="GO:0004400">
    <property type="term" value="F:histidinol-phosphate transaminase activity"/>
    <property type="evidence" value="ECO:0007669"/>
    <property type="project" value="UniProtKB-EC"/>
</dbReference>
<keyword evidence="14" id="KW-1185">Reference proteome</keyword>
<evidence type="ECO:0000256" key="5">
    <source>
        <dbReference type="ARBA" id="ARBA00022576"/>
    </source>
</evidence>
<keyword evidence="9" id="KW-0368">Histidine biosynthesis</keyword>
<accession>A0ABW5BPB9</accession>
<sequence length="287" mass="30722">MRRSLLATRVENLAFPAPPILAEPEGRPSDTPIRLNLNESPYSPSPRAIAAMQSAIRSVNFYPDHGCTALVNALSEKTGIPTAQFSFGNGSGELLIAAGMLVIEEGDEAVFPAPTFPTCGKGVELSGGKVVSVPVTKDGICDVDAMLGVITERTRLFYLCTPNNPTGGILSQADLDKAIVQVPGNCLLVIDEAYFEFAQYEGAPDVLKSLSNRQGPWIVTRTFSKAYALSGLRIGYAISSEKPINDGIWKLRANFNTNRIALAAATAALGDKEHLENILSNTIAQRE</sequence>
<comment type="catalytic activity">
    <reaction evidence="10">
        <text>L-histidinol phosphate + 2-oxoglutarate = 3-(imidazol-4-yl)-2-oxopropyl phosphate + L-glutamate</text>
        <dbReference type="Rhea" id="RHEA:23744"/>
        <dbReference type="ChEBI" id="CHEBI:16810"/>
        <dbReference type="ChEBI" id="CHEBI:29985"/>
        <dbReference type="ChEBI" id="CHEBI:57766"/>
        <dbReference type="ChEBI" id="CHEBI:57980"/>
        <dbReference type="EC" id="2.6.1.9"/>
    </reaction>
</comment>
<dbReference type="RefSeq" id="WP_380252631.1">
    <property type="nucleotide sequence ID" value="NZ_JBHUII010000007.1"/>
</dbReference>
<dbReference type="InterPro" id="IPR001917">
    <property type="entry name" value="Aminotrans_II_pyridoxalP_BS"/>
</dbReference>
<keyword evidence="5 13" id="KW-0032">Aminotransferase</keyword>
<reference evidence="14" key="1">
    <citation type="journal article" date="2019" name="Int. J. Syst. Evol. Microbiol.">
        <title>The Global Catalogue of Microorganisms (GCM) 10K type strain sequencing project: providing services to taxonomists for standard genome sequencing and annotation.</title>
        <authorList>
            <consortium name="The Broad Institute Genomics Platform"/>
            <consortium name="The Broad Institute Genome Sequencing Center for Infectious Disease"/>
            <person name="Wu L."/>
            <person name="Ma J."/>
        </authorList>
    </citation>
    <scope>NUCLEOTIDE SEQUENCE [LARGE SCALE GENOMIC DNA]</scope>
    <source>
        <strain evidence="14">CGMCC 4.7192</strain>
    </source>
</reference>
<evidence type="ECO:0000256" key="1">
    <source>
        <dbReference type="ARBA" id="ARBA00001933"/>
    </source>
</evidence>
<dbReference type="SUPFAM" id="SSF53383">
    <property type="entry name" value="PLP-dependent transferases"/>
    <property type="match status" value="1"/>
</dbReference>
<dbReference type="Gene3D" id="3.40.640.10">
    <property type="entry name" value="Type I PLP-dependent aspartate aminotransferase-like (Major domain)"/>
    <property type="match status" value="1"/>
</dbReference>
<dbReference type="EMBL" id="JBHUII010000007">
    <property type="protein sequence ID" value="MFD2206721.1"/>
    <property type="molecule type" value="Genomic_DNA"/>
</dbReference>
<comment type="caution">
    <text evidence="13">The sequence shown here is derived from an EMBL/GenBank/DDBJ whole genome shotgun (WGS) entry which is preliminary data.</text>
</comment>
<keyword evidence="8 11" id="KW-0663">Pyridoxal phosphate</keyword>
<keyword evidence="6" id="KW-0028">Amino-acid biosynthesis</keyword>
<comment type="similarity">
    <text evidence="3">Belongs to the class-II pyridoxal-phosphate-dependent aminotransferase family. Histidinol-phosphate aminotransferase subfamily.</text>
</comment>
<dbReference type="CDD" id="cd00609">
    <property type="entry name" value="AAT_like"/>
    <property type="match status" value="1"/>
</dbReference>
<organism evidence="13 14">
    <name type="scientific">Kiloniella antarctica</name>
    <dbReference type="NCBI Taxonomy" id="1550907"/>
    <lineage>
        <taxon>Bacteria</taxon>
        <taxon>Pseudomonadati</taxon>
        <taxon>Pseudomonadota</taxon>
        <taxon>Alphaproteobacteria</taxon>
        <taxon>Rhodospirillales</taxon>
        <taxon>Kiloniellaceae</taxon>
        <taxon>Kiloniella</taxon>
    </lineage>
</organism>
<evidence type="ECO:0000256" key="11">
    <source>
        <dbReference type="RuleBase" id="RU003693"/>
    </source>
</evidence>
<dbReference type="Gene3D" id="3.90.1150.10">
    <property type="entry name" value="Aspartate Aminotransferase, domain 1"/>
    <property type="match status" value="1"/>
</dbReference>
<dbReference type="PROSITE" id="PS00599">
    <property type="entry name" value="AA_TRANSFER_CLASS_2"/>
    <property type="match status" value="1"/>
</dbReference>
<name>A0ABW5BPB9_9PROT</name>
<proteinExistence type="inferred from homology"/>
<gene>
    <name evidence="13" type="ORF">ACFSKO_13905</name>
</gene>
<dbReference type="Proteomes" id="UP001597294">
    <property type="component" value="Unassembled WGS sequence"/>
</dbReference>
<evidence type="ECO:0000313" key="13">
    <source>
        <dbReference type="EMBL" id="MFD2206721.1"/>
    </source>
</evidence>
<feature type="domain" description="Aminotransferase class I/classII large" evidence="12">
    <location>
        <begin position="33"/>
        <end position="277"/>
    </location>
</feature>
<dbReference type="EC" id="2.6.1.9" evidence="4"/>
<evidence type="ECO:0000256" key="2">
    <source>
        <dbReference type="ARBA" id="ARBA00005011"/>
    </source>
</evidence>
<evidence type="ECO:0000259" key="12">
    <source>
        <dbReference type="Pfam" id="PF00155"/>
    </source>
</evidence>
<evidence type="ECO:0000256" key="6">
    <source>
        <dbReference type="ARBA" id="ARBA00022605"/>
    </source>
</evidence>
<keyword evidence="7 13" id="KW-0808">Transferase</keyword>
<evidence type="ECO:0000256" key="7">
    <source>
        <dbReference type="ARBA" id="ARBA00022679"/>
    </source>
</evidence>